<dbReference type="PROSITE" id="PS51198">
    <property type="entry name" value="UVRD_HELICASE_ATP_BIND"/>
    <property type="match status" value="1"/>
</dbReference>
<protein>
    <submittedName>
        <fullName evidence="7">RNA polymerase recycling motor HelD</fullName>
    </submittedName>
</protein>
<evidence type="ECO:0000256" key="4">
    <source>
        <dbReference type="ARBA" id="ARBA00022840"/>
    </source>
</evidence>
<sequence>MALDSEQMKLERENLRNTKSWIEDEILKNEEEDRELKSRIDDLRKQTKGKYNEELETKEKLYQITHKNLEKYMEAKEQPYFGRIDFREYRRDKESFYIGKFGLGDMATGDEKVIDWRSPLADLYYSGTYGDSFYRAPIGVISGDLSLKRKFLVRNGELVDAFDEGINEIILKSGNEEGNALIDEYLRINLEESVSSKLKDVVATIQKEQNDVIRAEKNTALIVQGSAGSGKTTVALHRLAYLLYKYKEKLDGKDILVIAPNKLFLDYISDVLPDLGVGNVKQNTFEDMAFEVLGIKGKVLTKDKKLSAILEEKYEENLEIITESSNLRGTIDYKNLIDKYIQIIEIKDLEVEDIKVKNYTLFEAEEIKRLYGKDMAHLSLNNRKDEIKRYFTLKINEKINNILERIDFSFEYQISRTKRTMEDGVERRKKLTELYNDRDVKKKELKMEAKRSFEEYFTKWKQVDTQKLYINFLSNEEILKETVISKDVKKIVDHIRTEFIDNFGKGIIDSDDLPSMMYLKFKIEGVPDKHKYKHIVIDEAQDYSPFQIAVIAEMVSNYSLTIVGDIGQGIYYYRGIQDWEKLIDKVFKDKGTYVQLTQSYRSTVEIIDFANKVLALQENKLKPATPVLRHGKAPEVLEFNTNKEFAARVDKIVEEVEKINKKSVAIIGRTYEECKKIKEYMKKYSNHKWDVIKDTDKNLKLEKIIIPSYMTKGLEFDCSIIYNCNEASYSDNELDKKILYVALTRALHLEYIFYSGEKSKLISD</sequence>
<keyword evidence="1 5" id="KW-0547">Nucleotide-binding</keyword>
<keyword evidence="3 5" id="KW-0347">Helicase</keyword>
<dbReference type="PANTHER" id="PTHR11070:SF17">
    <property type="entry name" value="DNA HELICASE IV"/>
    <property type="match status" value="1"/>
</dbReference>
<reference evidence="7 8" key="1">
    <citation type="submission" date="2023-04" db="EMBL/GenBank/DDBJ databases">
        <title>Clostridium tannerae sp. nov., isolated from the fecal material of an alpaca.</title>
        <authorList>
            <person name="Miller S."/>
            <person name="Hendry M."/>
            <person name="King J."/>
            <person name="Sankaranarayanan K."/>
            <person name="Lawson P.A."/>
        </authorList>
    </citation>
    <scope>NUCLEOTIDE SEQUENCE [LARGE SCALE GENOMIC DNA]</scope>
    <source>
        <strain evidence="7 8">A1-XYC3</strain>
    </source>
</reference>
<feature type="domain" description="UvrD-like helicase ATP-binding" evidence="6">
    <location>
        <begin position="204"/>
        <end position="603"/>
    </location>
</feature>
<keyword evidence="4 5" id="KW-0067">ATP-binding</keyword>
<dbReference type="InterPro" id="IPR014016">
    <property type="entry name" value="UvrD-like_ATP-bd"/>
</dbReference>
<comment type="caution">
    <text evidence="7">The sequence shown here is derived from an EMBL/GenBank/DDBJ whole genome shotgun (WGS) entry which is preliminary data.</text>
</comment>
<dbReference type="RefSeq" id="WP_318796909.1">
    <property type="nucleotide sequence ID" value="NZ_JARUJP010000003.1"/>
</dbReference>
<evidence type="ECO:0000256" key="5">
    <source>
        <dbReference type="PROSITE-ProRule" id="PRU00560"/>
    </source>
</evidence>
<organism evidence="7 8">
    <name type="scientific">Clostridium tanneri</name>
    <dbReference type="NCBI Taxonomy" id="3037988"/>
    <lineage>
        <taxon>Bacteria</taxon>
        <taxon>Bacillati</taxon>
        <taxon>Bacillota</taxon>
        <taxon>Clostridia</taxon>
        <taxon>Eubacteriales</taxon>
        <taxon>Clostridiaceae</taxon>
        <taxon>Clostridium</taxon>
    </lineage>
</organism>
<evidence type="ECO:0000313" key="7">
    <source>
        <dbReference type="EMBL" id="MDW8800391.1"/>
    </source>
</evidence>
<evidence type="ECO:0000313" key="8">
    <source>
        <dbReference type="Proteomes" id="UP001281656"/>
    </source>
</evidence>
<proteinExistence type="predicted"/>
<keyword evidence="2 5" id="KW-0378">Hydrolase</keyword>
<name>A0ABU4JQZ9_9CLOT</name>
<keyword evidence="8" id="KW-1185">Reference proteome</keyword>
<dbReference type="EMBL" id="JARUJP010000003">
    <property type="protein sequence ID" value="MDW8800391.1"/>
    <property type="molecule type" value="Genomic_DNA"/>
</dbReference>
<dbReference type="Pfam" id="PF00580">
    <property type="entry name" value="UvrD-helicase"/>
    <property type="match status" value="1"/>
</dbReference>
<gene>
    <name evidence="7" type="primary">helD</name>
    <name evidence="7" type="ORF">P8V03_04400</name>
</gene>
<evidence type="ECO:0000256" key="1">
    <source>
        <dbReference type="ARBA" id="ARBA00022741"/>
    </source>
</evidence>
<dbReference type="PANTHER" id="PTHR11070">
    <property type="entry name" value="UVRD / RECB / PCRA DNA HELICASE FAMILY MEMBER"/>
    <property type="match status" value="1"/>
</dbReference>
<dbReference type="SUPFAM" id="SSF52540">
    <property type="entry name" value="P-loop containing nucleoside triphosphate hydrolases"/>
    <property type="match status" value="1"/>
</dbReference>
<dbReference type="InterPro" id="IPR027417">
    <property type="entry name" value="P-loop_NTPase"/>
</dbReference>
<accession>A0ABU4JQZ9</accession>
<dbReference type="InterPro" id="IPR048228">
    <property type="entry name" value="HelD_bacillota"/>
</dbReference>
<evidence type="ECO:0000256" key="3">
    <source>
        <dbReference type="ARBA" id="ARBA00022806"/>
    </source>
</evidence>
<dbReference type="NCBIfam" id="NF041464">
    <property type="entry name" value="HelD_BACSU"/>
    <property type="match status" value="1"/>
</dbReference>
<dbReference type="InterPro" id="IPR000212">
    <property type="entry name" value="DNA_helicase_UvrD/REP"/>
</dbReference>
<evidence type="ECO:0000259" key="6">
    <source>
        <dbReference type="PROSITE" id="PS51198"/>
    </source>
</evidence>
<dbReference type="Gene3D" id="3.40.50.300">
    <property type="entry name" value="P-loop containing nucleotide triphosphate hydrolases"/>
    <property type="match status" value="3"/>
</dbReference>
<dbReference type="InterPro" id="IPR013986">
    <property type="entry name" value="DExx_box_DNA_helicase_dom_sf"/>
</dbReference>
<dbReference type="Gene3D" id="1.10.10.160">
    <property type="match status" value="1"/>
</dbReference>
<feature type="binding site" evidence="5">
    <location>
        <begin position="225"/>
        <end position="232"/>
    </location>
    <ligand>
        <name>ATP</name>
        <dbReference type="ChEBI" id="CHEBI:30616"/>
    </ligand>
</feature>
<evidence type="ECO:0000256" key="2">
    <source>
        <dbReference type="ARBA" id="ARBA00022801"/>
    </source>
</evidence>
<dbReference type="Proteomes" id="UP001281656">
    <property type="component" value="Unassembled WGS sequence"/>
</dbReference>